<dbReference type="RefSeq" id="WP_094238049.1">
    <property type="nucleotide sequence ID" value="NZ_CP022657.1"/>
</dbReference>
<keyword evidence="2" id="KW-1185">Reference proteome</keyword>
<organism evidence="1 2">
    <name type="scientific">Tumebacillus algifaecis</name>
    <dbReference type="NCBI Taxonomy" id="1214604"/>
    <lineage>
        <taxon>Bacteria</taxon>
        <taxon>Bacillati</taxon>
        <taxon>Bacillota</taxon>
        <taxon>Bacilli</taxon>
        <taxon>Bacillales</taxon>
        <taxon>Alicyclobacillaceae</taxon>
        <taxon>Tumebacillus</taxon>
    </lineage>
</organism>
<evidence type="ECO:0000313" key="1">
    <source>
        <dbReference type="EMBL" id="ASS76822.1"/>
    </source>
</evidence>
<gene>
    <name evidence="1" type="ORF">CIG75_19000</name>
</gene>
<name>A0A223D5F4_9BACL</name>
<dbReference type="AlphaFoldDB" id="A0A223D5F4"/>
<dbReference type="EMBL" id="CP022657">
    <property type="protein sequence ID" value="ASS76822.1"/>
    <property type="molecule type" value="Genomic_DNA"/>
</dbReference>
<dbReference type="Proteomes" id="UP000214688">
    <property type="component" value="Chromosome"/>
</dbReference>
<sequence>MSVQKSDVRDLAKLRLGLTDNTFDNLIDMYIDEVEQRILNYINARAVPDGLKFTWAAMVAGALSKEQSNVMYPAGEEEFEIKIGDTSVKPIKPAGSAPTAKVVIDSILFDHTSELNAYRKLRW</sequence>
<proteinExistence type="predicted"/>
<evidence type="ECO:0008006" key="3">
    <source>
        <dbReference type="Google" id="ProtNLM"/>
    </source>
</evidence>
<accession>A0A223D5F4</accession>
<dbReference type="OrthoDB" id="2229600at2"/>
<reference evidence="1 2" key="1">
    <citation type="journal article" date="2015" name="Int. J. Syst. Evol. Microbiol.">
        <title>Tumebacillus algifaecis sp. nov., isolated from decomposing algal scum.</title>
        <authorList>
            <person name="Wu Y.F."/>
            <person name="Zhang B."/>
            <person name="Xing P."/>
            <person name="Wu Q.L."/>
            <person name="Liu S.J."/>
        </authorList>
    </citation>
    <scope>NUCLEOTIDE SEQUENCE [LARGE SCALE GENOMIC DNA]</scope>
    <source>
        <strain evidence="1 2">THMBR28</strain>
    </source>
</reference>
<evidence type="ECO:0000313" key="2">
    <source>
        <dbReference type="Proteomes" id="UP000214688"/>
    </source>
</evidence>
<protein>
    <recommendedName>
        <fullName evidence="3">DNA-packaging protein</fullName>
    </recommendedName>
</protein>
<dbReference type="KEGG" id="tab:CIG75_19000"/>